<evidence type="ECO:0000313" key="1">
    <source>
        <dbReference type="EMBL" id="CEM37475.1"/>
    </source>
</evidence>
<protein>
    <submittedName>
        <fullName evidence="1">Uncharacterized protein</fullName>
    </submittedName>
</protein>
<reference evidence="1" key="1">
    <citation type="submission" date="2014-11" db="EMBL/GenBank/DDBJ databases">
        <authorList>
            <person name="Otto D Thomas"/>
            <person name="Naeem Raeece"/>
        </authorList>
    </citation>
    <scope>NUCLEOTIDE SEQUENCE</scope>
</reference>
<gene>
    <name evidence="1" type="ORF">Cvel_24305</name>
</gene>
<accession>A0A0G4H241</accession>
<organism evidence="1">
    <name type="scientific">Chromera velia CCMP2878</name>
    <dbReference type="NCBI Taxonomy" id="1169474"/>
    <lineage>
        <taxon>Eukaryota</taxon>
        <taxon>Sar</taxon>
        <taxon>Alveolata</taxon>
        <taxon>Colpodellida</taxon>
        <taxon>Chromeraceae</taxon>
        <taxon>Chromera</taxon>
    </lineage>
</organism>
<name>A0A0G4H241_9ALVE</name>
<sequence>MTVMTGDSSFLWKCEVTFTSEKTHLRNQVWKDGLLVASRRDGEFVLELYDIENLGESTFVEEKEVSEVEADPAAFSEGSVDRGSEGGKALLLPLSFNREWLHGL</sequence>
<proteinExistence type="predicted"/>
<dbReference type="EMBL" id="CDMZ01001779">
    <property type="protein sequence ID" value="CEM37475.1"/>
    <property type="molecule type" value="Genomic_DNA"/>
</dbReference>
<dbReference type="AlphaFoldDB" id="A0A0G4H241"/>
<dbReference type="VEuPathDB" id="CryptoDB:Cvel_24305"/>